<name>A0A100XHI2_MYCTH</name>
<evidence type="ECO:0000313" key="3">
    <source>
        <dbReference type="Proteomes" id="UP000069654"/>
    </source>
</evidence>
<gene>
    <name evidence="2" type="ORF">RMCT_3709</name>
</gene>
<organism evidence="2 3">
    <name type="scientific">Mycolicibacterium thermoresistibile</name>
    <name type="common">Mycobacterium thermoresistibile</name>
    <dbReference type="NCBI Taxonomy" id="1797"/>
    <lineage>
        <taxon>Bacteria</taxon>
        <taxon>Bacillati</taxon>
        <taxon>Actinomycetota</taxon>
        <taxon>Actinomycetes</taxon>
        <taxon>Mycobacteriales</taxon>
        <taxon>Mycobacteriaceae</taxon>
        <taxon>Mycolicibacterium</taxon>
    </lineage>
</organism>
<feature type="region of interest" description="Disordered" evidence="1">
    <location>
        <begin position="16"/>
        <end position="42"/>
    </location>
</feature>
<reference evidence="2 3" key="1">
    <citation type="journal article" date="2016" name="Genome Announc.">
        <title>Draft Genome Sequences of Five Rapidly Growing Mycobacterium Species, M. thermoresistibile, M. fortuitum subsp. acetamidolyticum, M. canariasense, M. brisbanense, and M. novocastrense.</title>
        <authorList>
            <person name="Katahira K."/>
            <person name="Ogura Y."/>
            <person name="Gotoh Y."/>
            <person name="Hayashi T."/>
        </authorList>
    </citation>
    <scope>NUCLEOTIDE SEQUENCE [LARGE SCALE GENOMIC DNA]</scope>
    <source>
        <strain evidence="2 3">JCM6362</strain>
    </source>
</reference>
<accession>A0A100XHI2</accession>
<evidence type="ECO:0000313" key="2">
    <source>
        <dbReference type="EMBL" id="GAT16740.1"/>
    </source>
</evidence>
<protein>
    <submittedName>
        <fullName evidence="2">Uncharacterized protein</fullName>
    </submittedName>
</protein>
<dbReference type="Proteomes" id="UP000069654">
    <property type="component" value="Unassembled WGS sequence"/>
</dbReference>
<proteinExistence type="predicted"/>
<evidence type="ECO:0000256" key="1">
    <source>
        <dbReference type="SAM" id="MobiDB-lite"/>
    </source>
</evidence>
<dbReference type="STRING" id="1797.RMCT_3709"/>
<reference evidence="3" key="2">
    <citation type="submission" date="2016-02" db="EMBL/GenBank/DDBJ databases">
        <title>Draft genome sequence of five rapidly growing Mycobacterium species.</title>
        <authorList>
            <person name="Katahira K."/>
            <person name="Gotou Y."/>
            <person name="Iida K."/>
            <person name="Ogura Y."/>
            <person name="Hayashi T."/>
        </authorList>
    </citation>
    <scope>NUCLEOTIDE SEQUENCE [LARGE SCALE GENOMIC DNA]</scope>
    <source>
        <strain evidence="3">JCM6362</strain>
    </source>
</reference>
<comment type="caution">
    <text evidence="2">The sequence shown here is derived from an EMBL/GenBank/DDBJ whole genome shotgun (WGS) entry which is preliminary data.</text>
</comment>
<dbReference type="EMBL" id="BCTB01000048">
    <property type="protein sequence ID" value="GAT16740.1"/>
    <property type="molecule type" value="Genomic_DNA"/>
</dbReference>
<sequence>MQYTDLFSHPVVAEHVERAHDNTPVQNPTFSDAPEKHRRREK</sequence>
<dbReference type="AlphaFoldDB" id="A0A100XHI2"/>
<dbReference type="RefSeq" id="WP_003925491.1">
    <property type="nucleotide sequence ID" value="NZ_BCTB01000048.1"/>
</dbReference>